<accession>A0A8R1WM92</accession>
<dbReference type="SUPFAM" id="SSF50494">
    <property type="entry name" value="Trypsin-like serine proteases"/>
    <property type="match status" value="1"/>
</dbReference>
<dbReference type="Proteomes" id="UP000005204">
    <property type="component" value="Unassembled WGS sequence"/>
</dbReference>
<keyword evidence="2" id="KW-0732">Signal</keyword>
<reference evidence="5" key="1">
    <citation type="journal article" date="2008" name="Insect Biochem. Mol. Biol.">
        <title>The genome of a lepidopteran model insect, the silkworm Bombyx mori.</title>
        <authorList>
            <consortium name="International Silkworm Genome Consortium"/>
        </authorList>
    </citation>
    <scope>NUCLEOTIDE SEQUENCE [LARGE SCALE GENOMIC DNA]</scope>
    <source>
        <strain evidence="5">p50T</strain>
    </source>
</reference>
<feature type="compositionally biased region" description="Basic residues" evidence="1">
    <location>
        <begin position="490"/>
        <end position="500"/>
    </location>
</feature>
<proteinExistence type="predicted"/>
<name>A0A8R1WM92_BOMMO</name>
<feature type="signal peptide" evidence="2">
    <location>
        <begin position="1"/>
        <end position="18"/>
    </location>
</feature>
<evidence type="ECO:0000313" key="4">
    <source>
        <dbReference type="EnsemblMetazoa" id="XP_004933538.4"/>
    </source>
</evidence>
<evidence type="ECO:0000259" key="3">
    <source>
        <dbReference type="PROSITE" id="PS50240"/>
    </source>
</evidence>
<dbReference type="InterPro" id="IPR001254">
    <property type="entry name" value="Trypsin_dom"/>
</dbReference>
<dbReference type="GeneID" id="101744914"/>
<dbReference type="Gene3D" id="2.40.10.10">
    <property type="entry name" value="Trypsin-like serine proteases"/>
    <property type="match status" value="1"/>
</dbReference>
<dbReference type="AlphaFoldDB" id="A0A8R1WM92"/>
<dbReference type="PROSITE" id="PS50240">
    <property type="entry name" value="TRYPSIN_DOM"/>
    <property type="match status" value="1"/>
</dbReference>
<feature type="compositionally biased region" description="Low complexity" evidence="1">
    <location>
        <begin position="501"/>
        <end position="539"/>
    </location>
</feature>
<keyword evidence="5" id="KW-1185">Reference proteome</keyword>
<sequence length="539" mass="62112">MIKALIILFLFELPLLNSVQLDLINCGVDHDLEVSTGNIELQKYPWSGILYYIYNGEDGETRAVTMVVLIQKEFVLGSAADIGPISNRDFREYSRVLLGENWIAPGRRVRNYVLHPEYGDTYNTLALVQLKDIVRDANIRPVCPPPERLRNPTFYVVKFENDYTNLEKKMIQVEHIPGNWCKEFYVKANLYSLKMRPPHVACVVSLDDKYPCVWNAGSALVSRDVWGRWQLLGLGVRGPGCGAPSRFLDIMSYDPWIRSSLAKFQRITISEITRQKYVLRSDGGTAYQRFGDCDEEETHNLIFREVIVLRTDNNQYQFLTYNLTLMNNVNYRCLTLELVNASGTSEMRVTHHSRRYTHGPACYTYRGTIFDISVYIMFSDKCVFQMYIWGDEQNMVLLDKQKWKWEEGTYYEDFTMSRVEYRGQTYMTDFGYEPLDYKMWIPEYDVWTTTEFDNSSWSSTTPPPSKESGGAQFAQMVEYRPTVGSTTTTRTKKKFKRKTTTTKPTTKPPTNSTLPATNSTLPATNSTTPATNSTSPKKP</sequence>
<dbReference type="GO" id="GO:0006508">
    <property type="term" value="P:proteolysis"/>
    <property type="evidence" value="ECO:0007669"/>
    <property type="project" value="InterPro"/>
</dbReference>
<dbReference type="SMART" id="SM00020">
    <property type="entry name" value="Tryp_SPc"/>
    <property type="match status" value="1"/>
</dbReference>
<feature type="chain" id="PRO_5035732692" description="Peptidase S1 domain-containing protein" evidence="2">
    <location>
        <begin position="19"/>
        <end position="539"/>
    </location>
</feature>
<protein>
    <recommendedName>
        <fullName evidence="3">Peptidase S1 domain-containing protein</fullName>
    </recommendedName>
</protein>
<feature type="domain" description="Peptidase S1" evidence="3">
    <location>
        <begin position="34"/>
        <end position="262"/>
    </location>
</feature>
<reference evidence="4" key="2">
    <citation type="submission" date="2022-06" db="UniProtKB">
        <authorList>
            <consortium name="EnsemblMetazoa"/>
        </authorList>
    </citation>
    <scope>IDENTIFICATION</scope>
    <source>
        <strain evidence="4">p50T (Dazao)</strain>
    </source>
</reference>
<dbReference type="RefSeq" id="XP_004933538.4">
    <property type="nucleotide sequence ID" value="XM_004933481.5"/>
</dbReference>
<evidence type="ECO:0000256" key="2">
    <source>
        <dbReference type="SAM" id="SignalP"/>
    </source>
</evidence>
<dbReference type="InterPro" id="IPR043504">
    <property type="entry name" value="Peptidase_S1_PA_chymotrypsin"/>
</dbReference>
<dbReference type="EnsemblMetazoa" id="XM_004933481.4">
    <property type="protein sequence ID" value="XP_004933538.4"/>
    <property type="gene ID" value="LOC101744914"/>
</dbReference>
<dbReference type="GO" id="GO:0004252">
    <property type="term" value="F:serine-type endopeptidase activity"/>
    <property type="evidence" value="ECO:0007669"/>
    <property type="project" value="InterPro"/>
</dbReference>
<dbReference type="KEGG" id="bmor:101744914"/>
<dbReference type="Pfam" id="PF00089">
    <property type="entry name" value="Trypsin"/>
    <property type="match status" value="1"/>
</dbReference>
<evidence type="ECO:0000256" key="1">
    <source>
        <dbReference type="SAM" id="MobiDB-lite"/>
    </source>
</evidence>
<dbReference type="InterPro" id="IPR009003">
    <property type="entry name" value="Peptidase_S1_PA"/>
</dbReference>
<organism evidence="4 5">
    <name type="scientific">Bombyx mori</name>
    <name type="common">Silk moth</name>
    <dbReference type="NCBI Taxonomy" id="7091"/>
    <lineage>
        <taxon>Eukaryota</taxon>
        <taxon>Metazoa</taxon>
        <taxon>Ecdysozoa</taxon>
        <taxon>Arthropoda</taxon>
        <taxon>Hexapoda</taxon>
        <taxon>Insecta</taxon>
        <taxon>Pterygota</taxon>
        <taxon>Neoptera</taxon>
        <taxon>Endopterygota</taxon>
        <taxon>Lepidoptera</taxon>
        <taxon>Glossata</taxon>
        <taxon>Ditrysia</taxon>
        <taxon>Bombycoidea</taxon>
        <taxon>Bombycidae</taxon>
        <taxon>Bombycinae</taxon>
        <taxon>Bombyx</taxon>
    </lineage>
</organism>
<evidence type="ECO:0000313" key="5">
    <source>
        <dbReference type="Proteomes" id="UP000005204"/>
    </source>
</evidence>
<feature type="region of interest" description="Disordered" evidence="1">
    <location>
        <begin position="478"/>
        <end position="539"/>
    </location>
</feature>